<comment type="caution">
    <text evidence="2">The sequence shown here is derived from an EMBL/GenBank/DDBJ whole genome shotgun (WGS) entry which is preliminary data.</text>
</comment>
<dbReference type="PANTHER" id="PTHR31964:SF113">
    <property type="entry name" value="USPA DOMAIN-CONTAINING PROTEIN"/>
    <property type="match status" value="1"/>
</dbReference>
<dbReference type="PRINTS" id="PR01438">
    <property type="entry name" value="UNVRSLSTRESS"/>
</dbReference>
<dbReference type="Proteomes" id="UP000224006">
    <property type="component" value="Unassembled WGS sequence"/>
</dbReference>
<dbReference type="GeneID" id="40307674"/>
<keyword evidence="3" id="KW-1185">Reference proteome</keyword>
<accession>A0A2A9LYY0</accession>
<dbReference type="RefSeq" id="XP_029215657.1">
    <property type="nucleotide sequence ID" value="XM_029361302.1"/>
</dbReference>
<protein>
    <submittedName>
        <fullName evidence="2">Universal stress family protein</fullName>
    </submittedName>
</protein>
<evidence type="ECO:0000259" key="1">
    <source>
        <dbReference type="Pfam" id="PF00582"/>
    </source>
</evidence>
<reference evidence="2 3" key="1">
    <citation type="submission" date="2017-09" db="EMBL/GenBank/DDBJ databases">
        <title>Genome sequencing of Besnoitia besnoiti strain Bb-Ger1.</title>
        <authorList>
            <person name="Schares G."/>
            <person name="Venepally P."/>
            <person name="Lorenzi H.A."/>
        </authorList>
    </citation>
    <scope>NUCLEOTIDE SEQUENCE [LARGE SCALE GENOMIC DNA]</scope>
    <source>
        <strain evidence="2 3">Bb-Ger1</strain>
    </source>
</reference>
<dbReference type="PANTHER" id="PTHR31964">
    <property type="entry name" value="ADENINE NUCLEOTIDE ALPHA HYDROLASES-LIKE SUPERFAMILY PROTEIN"/>
    <property type="match status" value="1"/>
</dbReference>
<organism evidence="2 3">
    <name type="scientific">Besnoitia besnoiti</name>
    <name type="common">Apicomplexan protozoan</name>
    <dbReference type="NCBI Taxonomy" id="94643"/>
    <lineage>
        <taxon>Eukaryota</taxon>
        <taxon>Sar</taxon>
        <taxon>Alveolata</taxon>
        <taxon>Apicomplexa</taxon>
        <taxon>Conoidasida</taxon>
        <taxon>Coccidia</taxon>
        <taxon>Eucoccidiorida</taxon>
        <taxon>Eimeriorina</taxon>
        <taxon>Sarcocystidae</taxon>
        <taxon>Besnoitia</taxon>
    </lineage>
</organism>
<sequence length="450" mass="47513">MHAVGMTRATVASVDGLPNSVSAYGSNSSSPPCPLCASPLTSCSAKLAAPQRSPARGLLPPRIVPTDFLLLPPPARCGASAGLRTGSAYSFQDQLESFSQDGGRERHCTCAVAGVSPTHEALRARADAADGQGDSSHHCSLCGGVPIGMARRHSSFFQESVSCLSASSRSVELLIWGVRKLIERDFPCLYSRHNVDASRSAEEQRLDRSVADSEHCCAVSQGSPAPLEAGELPSTTHQTPMQAAQGFPTGASAAFASPSFSPFPPCSDVFPVACAPMMGGCCCRGSVNSGIACEARQIVAVSIEGNRQRDRKVLKWVRNNVLKSGDVVVLVTAWERAEDPKFLKVPGMILSNNTDASSYNVSMVGKLNARLKHVAASLLSDCRVYPLVVPLARVNKASVGDLLCQCAAELQADVLVVGSHGHTSLRQVLFGSVSRHVRSHATCKVVIPRI</sequence>
<evidence type="ECO:0000313" key="2">
    <source>
        <dbReference type="EMBL" id="PFH31648.1"/>
    </source>
</evidence>
<dbReference type="VEuPathDB" id="ToxoDB:BESB_026220"/>
<dbReference type="InterPro" id="IPR014729">
    <property type="entry name" value="Rossmann-like_a/b/a_fold"/>
</dbReference>
<evidence type="ECO:0000313" key="3">
    <source>
        <dbReference type="Proteomes" id="UP000224006"/>
    </source>
</evidence>
<dbReference type="SUPFAM" id="SSF52402">
    <property type="entry name" value="Adenine nucleotide alpha hydrolases-like"/>
    <property type="match status" value="1"/>
</dbReference>
<dbReference type="Gene3D" id="3.40.50.620">
    <property type="entry name" value="HUPs"/>
    <property type="match status" value="1"/>
</dbReference>
<dbReference type="InterPro" id="IPR006015">
    <property type="entry name" value="Universal_stress_UspA"/>
</dbReference>
<dbReference type="EMBL" id="NWUJ01000014">
    <property type="protein sequence ID" value="PFH31648.1"/>
    <property type="molecule type" value="Genomic_DNA"/>
</dbReference>
<dbReference type="Pfam" id="PF00582">
    <property type="entry name" value="Usp"/>
    <property type="match status" value="1"/>
</dbReference>
<dbReference type="OrthoDB" id="329185at2759"/>
<dbReference type="KEGG" id="bbes:BESB_026220"/>
<feature type="domain" description="UspA" evidence="1">
    <location>
        <begin position="398"/>
        <end position="447"/>
    </location>
</feature>
<dbReference type="InterPro" id="IPR006016">
    <property type="entry name" value="UspA"/>
</dbReference>
<dbReference type="AlphaFoldDB" id="A0A2A9LYY0"/>
<name>A0A2A9LYY0_BESBE</name>
<proteinExistence type="predicted"/>
<dbReference type="CDD" id="cd23659">
    <property type="entry name" value="USP_At3g01520-like"/>
    <property type="match status" value="1"/>
</dbReference>
<gene>
    <name evidence="2" type="ORF">BESB_026220</name>
</gene>